<gene>
    <name evidence="2" type="ORF">GCM10010917_16500</name>
</gene>
<reference evidence="3" key="1">
    <citation type="journal article" date="2019" name="Int. J. Syst. Evol. Microbiol.">
        <title>The Global Catalogue of Microorganisms (GCM) 10K type strain sequencing project: providing services to taxonomists for standard genome sequencing and annotation.</title>
        <authorList>
            <consortium name="The Broad Institute Genomics Platform"/>
            <consortium name="The Broad Institute Genome Sequencing Center for Infectious Disease"/>
            <person name="Wu L."/>
            <person name="Ma J."/>
        </authorList>
    </citation>
    <scope>NUCLEOTIDE SEQUENCE [LARGE SCALE GENOMIC DNA]</scope>
    <source>
        <strain evidence="3">CGMCC 1.15044</strain>
    </source>
</reference>
<sequence>MTRKAKLIAMMTAFLLSFAGVGYLFDFKPENLLYAVLIAFLPVMAVLSFDYRMKMTEDDYEYDYRK</sequence>
<proteinExistence type="predicted"/>
<organism evidence="2 3">
    <name type="scientific">Paenibacillus physcomitrellae</name>
    <dbReference type="NCBI Taxonomy" id="1619311"/>
    <lineage>
        <taxon>Bacteria</taxon>
        <taxon>Bacillati</taxon>
        <taxon>Bacillota</taxon>
        <taxon>Bacilli</taxon>
        <taxon>Bacillales</taxon>
        <taxon>Paenibacillaceae</taxon>
        <taxon>Paenibacillus</taxon>
    </lineage>
</organism>
<dbReference type="Proteomes" id="UP000609323">
    <property type="component" value="Unassembled WGS sequence"/>
</dbReference>
<keyword evidence="1" id="KW-0472">Membrane</keyword>
<keyword evidence="3" id="KW-1185">Reference proteome</keyword>
<feature type="transmembrane region" description="Helical" evidence="1">
    <location>
        <begin position="31"/>
        <end position="49"/>
    </location>
</feature>
<comment type="caution">
    <text evidence="2">The sequence shown here is derived from an EMBL/GenBank/DDBJ whole genome shotgun (WGS) entry which is preliminary data.</text>
</comment>
<dbReference type="EMBL" id="BMHF01000004">
    <property type="protein sequence ID" value="GGA32049.1"/>
    <property type="molecule type" value="Genomic_DNA"/>
</dbReference>
<accession>A0ABQ1FVN9</accession>
<keyword evidence="1" id="KW-0812">Transmembrane</keyword>
<dbReference type="RefSeq" id="WP_094095190.1">
    <property type="nucleotide sequence ID" value="NZ_BMHF01000004.1"/>
</dbReference>
<keyword evidence="1" id="KW-1133">Transmembrane helix</keyword>
<protein>
    <submittedName>
        <fullName evidence="2">Uncharacterized protein</fullName>
    </submittedName>
</protein>
<name>A0ABQ1FVN9_9BACL</name>
<evidence type="ECO:0000313" key="2">
    <source>
        <dbReference type="EMBL" id="GGA32049.1"/>
    </source>
</evidence>
<evidence type="ECO:0000313" key="3">
    <source>
        <dbReference type="Proteomes" id="UP000609323"/>
    </source>
</evidence>
<evidence type="ECO:0000256" key="1">
    <source>
        <dbReference type="SAM" id="Phobius"/>
    </source>
</evidence>
<feature type="transmembrane region" description="Helical" evidence="1">
    <location>
        <begin position="7"/>
        <end position="25"/>
    </location>
</feature>